<evidence type="ECO:0000313" key="12">
    <source>
        <dbReference type="EMBL" id="CAF3612857.1"/>
    </source>
</evidence>
<comment type="caution">
    <text evidence="10">The sequence shown here is derived from an EMBL/GenBank/DDBJ whole genome shotgun (WGS) entry which is preliminary data.</text>
</comment>
<dbReference type="FunFam" id="2.30.29.170:FF:000002">
    <property type="entry name" value="EF-hand domain (C-terminal) containing 1"/>
    <property type="match status" value="1"/>
</dbReference>
<comment type="subcellular location">
    <subcellularLocation>
        <location evidence="1">Cytoplasm</location>
        <location evidence="1">Cytoskeleton</location>
        <location evidence="1">Cilium axoneme</location>
    </subcellularLocation>
</comment>
<keyword evidence="3" id="KW-0677">Repeat</keyword>
<dbReference type="PROSITE" id="PS51336">
    <property type="entry name" value="DM10"/>
    <property type="match status" value="3"/>
</dbReference>
<keyword evidence="5" id="KW-0966">Cell projection</keyword>
<accession>A0A813TUQ0</accession>
<sequence length="768" mass="89570">MALPFLPGNTFERKIGKDKFHLTHQFDKYNGVGMLTGNKLGVGGVPLAGEDLRPKNSVYPRGEGPDRPAWLAFDKQVLCFDAYFQESITERPEEQYRIRKCRVYFYPEDDTVQVVEQRQNNVGFPQGTILKRHRVPLPAPNDDRFYTYDQFNVGAEVSLYGRVYKLIDCDPFTRNFLTKLGVRVPPGFSAPEDPFLKHRQVAEGTQNPLRPYERIDTLKQFINHDTHVLRFWGVWDDTESVYGDARNFVIHYFLADDTMEIREVLPPNSGRDAPPTYLARNKLPKDFNGLRLPGENAQRTVLNVFGQLNKQRWILDNLKTGATDQKYYTDQDLAIGQLINVYGRKVLLTDCDEFTKNYYRTKYGVQDFTPINYKKDNDYNLLRQSYPYTGFGSEEDSLNSTKKLLPEPVKKDFNKFMGFDRQGLESNVLRFMAKIITKDPIQAERHFIISYFLADDTINIHEPPTRNSGIDGGKFLERQKVKRPNQPRYPLEISEYFNGTDFYVGARVIINGFDFYIYDADEYAFKLMEKESYLFPVSNQRLILEKLRQFLTNNSDSVEQFEKHDPQHKGYFGYETFYYLMKNLVGHILVDHEIITLARYYAQKNFKEHDIYSVVAIAQEHLRKHNYEHLLPLKENLIKRDRNRNGRLPAEEVRIAIRSVHVPLPDYLLNTLINRMTQEDGCIEYNDVLSALNWRELPVSKPTPTSEHEQDDFTSTRHTDDPTMLDKTTHERKKFNVEYTTMLQDLGLNMSHPLSTLGTSSNCDECKK</sequence>
<dbReference type="Gene3D" id="2.30.29.170">
    <property type="match status" value="3"/>
</dbReference>
<dbReference type="GO" id="GO:0010975">
    <property type="term" value="P:regulation of neuron projection development"/>
    <property type="evidence" value="ECO:0007669"/>
    <property type="project" value="TreeGrafter"/>
</dbReference>
<organism evidence="10 14">
    <name type="scientific">Rotaria sordida</name>
    <dbReference type="NCBI Taxonomy" id="392033"/>
    <lineage>
        <taxon>Eukaryota</taxon>
        <taxon>Metazoa</taxon>
        <taxon>Spiralia</taxon>
        <taxon>Gnathifera</taxon>
        <taxon>Rotifera</taxon>
        <taxon>Eurotatoria</taxon>
        <taxon>Bdelloidea</taxon>
        <taxon>Philodinida</taxon>
        <taxon>Philodinidae</taxon>
        <taxon>Rotaria</taxon>
    </lineage>
</organism>
<reference evidence="10" key="1">
    <citation type="submission" date="2021-02" db="EMBL/GenBank/DDBJ databases">
        <authorList>
            <person name="Nowell W R."/>
        </authorList>
    </citation>
    <scope>NUCLEOTIDE SEQUENCE</scope>
</reference>
<dbReference type="Pfam" id="PF06565">
    <property type="entry name" value="DM10_dom"/>
    <property type="match status" value="3"/>
</dbReference>
<dbReference type="GO" id="GO:0005874">
    <property type="term" value="C:microtubule"/>
    <property type="evidence" value="ECO:0007669"/>
    <property type="project" value="TreeGrafter"/>
</dbReference>
<name>A0A813TUQ0_9BILA</name>
<dbReference type="Proteomes" id="UP000663882">
    <property type="component" value="Unassembled WGS sequence"/>
</dbReference>
<feature type="region of interest" description="Disordered" evidence="8">
    <location>
        <begin position="700"/>
        <end position="724"/>
    </location>
</feature>
<evidence type="ECO:0000313" key="11">
    <source>
        <dbReference type="EMBL" id="CAF1019166.1"/>
    </source>
</evidence>
<dbReference type="Proteomes" id="UP000663889">
    <property type="component" value="Unassembled WGS sequence"/>
</dbReference>
<evidence type="ECO:0000256" key="1">
    <source>
        <dbReference type="ARBA" id="ARBA00004430"/>
    </source>
</evidence>
<dbReference type="FunFam" id="2.30.29.170:FF:000001">
    <property type="entry name" value="EF-hand domain containing 1"/>
    <property type="match status" value="1"/>
</dbReference>
<evidence type="ECO:0000256" key="6">
    <source>
        <dbReference type="ARBA" id="ARBA00035003"/>
    </source>
</evidence>
<dbReference type="AlphaFoldDB" id="A0A813TUQ0"/>
<dbReference type="Proteomes" id="UP000663823">
    <property type="component" value="Unassembled WGS sequence"/>
</dbReference>
<dbReference type="SMART" id="SM00676">
    <property type="entry name" value="DM10"/>
    <property type="match status" value="3"/>
</dbReference>
<dbReference type="InterPro" id="IPR006602">
    <property type="entry name" value="DM10_dom"/>
</dbReference>
<dbReference type="EMBL" id="CAJOAX010000553">
    <property type="protein sequence ID" value="CAF3612857.1"/>
    <property type="molecule type" value="Genomic_DNA"/>
</dbReference>
<dbReference type="Proteomes" id="UP000663874">
    <property type="component" value="Unassembled WGS sequence"/>
</dbReference>
<feature type="domain" description="DM10" evidence="9">
    <location>
        <begin position="74"/>
        <end position="181"/>
    </location>
</feature>
<evidence type="ECO:0000259" key="9">
    <source>
        <dbReference type="PROSITE" id="PS51336"/>
    </source>
</evidence>
<dbReference type="InterPro" id="IPR011992">
    <property type="entry name" value="EF-hand-dom_pair"/>
</dbReference>
<evidence type="ECO:0000313" key="13">
    <source>
        <dbReference type="EMBL" id="CAF3619300.1"/>
    </source>
</evidence>
<evidence type="ECO:0000313" key="10">
    <source>
        <dbReference type="EMBL" id="CAF0816547.1"/>
    </source>
</evidence>
<dbReference type="Gene3D" id="1.10.238.10">
    <property type="entry name" value="EF-hand"/>
    <property type="match status" value="1"/>
</dbReference>
<dbReference type="PANTHER" id="PTHR12086:SF11">
    <property type="entry name" value="EF-HAND DOMAIN-CONTAINING FAMILY MEMBER C2"/>
    <property type="match status" value="1"/>
</dbReference>
<evidence type="ECO:0000256" key="3">
    <source>
        <dbReference type="ARBA" id="ARBA00022737"/>
    </source>
</evidence>
<feature type="domain" description="DM10" evidence="9">
    <location>
        <begin position="225"/>
        <end position="363"/>
    </location>
</feature>
<proteinExistence type="predicted"/>
<gene>
    <name evidence="13" type="ORF">FNK824_LOCUS4322</name>
    <name evidence="12" type="ORF">OTI717_LOCUS7394</name>
    <name evidence="10" type="ORF">RFH988_LOCUS4712</name>
    <name evidence="11" type="ORF">SEV965_LOCUS11708</name>
</gene>
<dbReference type="FunFam" id="2.30.29.170:FF:000004">
    <property type="entry name" value="EF-hand domain containing 2"/>
    <property type="match status" value="1"/>
</dbReference>
<evidence type="ECO:0000256" key="5">
    <source>
        <dbReference type="ARBA" id="ARBA00023273"/>
    </source>
</evidence>
<dbReference type="GO" id="GO:0005930">
    <property type="term" value="C:axoneme"/>
    <property type="evidence" value="ECO:0007669"/>
    <property type="project" value="UniProtKB-SubCell"/>
</dbReference>
<feature type="domain" description="DM10" evidence="9">
    <location>
        <begin position="425"/>
        <end position="532"/>
    </location>
</feature>
<dbReference type="PANTHER" id="PTHR12086">
    <property type="entry name" value="EF-HAND DOMAIN C-TERMINAL CONTAINING PROTEIN"/>
    <property type="match status" value="1"/>
</dbReference>
<dbReference type="EMBL" id="CAJNOU010000512">
    <property type="protein sequence ID" value="CAF1019166.1"/>
    <property type="molecule type" value="Genomic_DNA"/>
</dbReference>
<dbReference type="OrthoDB" id="10255210at2759"/>
<dbReference type="InterPro" id="IPR040193">
    <property type="entry name" value="EFHC1/EFHC2/EFHB"/>
</dbReference>
<dbReference type="EMBL" id="CAJNOO010000125">
    <property type="protein sequence ID" value="CAF0816547.1"/>
    <property type="molecule type" value="Genomic_DNA"/>
</dbReference>
<evidence type="ECO:0000256" key="7">
    <source>
        <dbReference type="ARBA" id="ARBA00039880"/>
    </source>
</evidence>
<evidence type="ECO:0000256" key="2">
    <source>
        <dbReference type="ARBA" id="ARBA00022490"/>
    </source>
</evidence>
<protein>
    <recommendedName>
        <fullName evidence="7">EF-hand domain-containing family member C2</fullName>
    </recommendedName>
</protein>
<keyword evidence="4" id="KW-0206">Cytoskeleton</keyword>
<evidence type="ECO:0000313" key="14">
    <source>
        <dbReference type="Proteomes" id="UP000663882"/>
    </source>
</evidence>
<dbReference type="SUPFAM" id="SSF47473">
    <property type="entry name" value="EF-hand"/>
    <property type="match status" value="1"/>
</dbReference>
<evidence type="ECO:0000256" key="4">
    <source>
        <dbReference type="ARBA" id="ARBA00023212"/>
    </source>
</evidence>
<keyword evidence="2" id="KW-0963">Cytoplasm</keyword>
<dbReference type="EMBL" id="CAJOBE010000312">
    <property type="protein sequence ID" value="CAF3619300.1"/>
    <property type="molecule type" value="Genomic_DNA"/>
</dbReference>
<evidence type="ECO:0000256" key="8">
    <source>
        <dbReference type="SAM" id="MobiDB-lite"/>
    </source>
</evidence>
<comment type="function">
    <text evidence="6">Microtubule inner protein (MIP) part of the dynein-decorated doublet microtubules (DMTs) in cilia axoneme, which is required for motile cilia beating.</text>
</comment>